<dbReference type="InterPro" id="IPR029052">
    <property type="entry name" value="Metallo-depent_PP-like"/>
</dbReference>
<dbReference type="GO" id="GO:0046872">
    <property type="term" value="F:metal ion binding"/>
    <property type="evidence" value="ECO:0007669"/>
    <property type="project" value="UniProtKB-KW"/>
</dbReference>
<keyword evidence="1" id="KW-1003">Cell membrane</keyword>
<sequence>MPSSPAGKDAQSSLRSVFLSDLHLGARACRPSQVLNFLREVDAAKIYLVGDIFDLWHGGRIYWSDTHEAVLSDLRDRARDGARIVYLPGNHDAVMRAPDANIEDWELREAVIHKTAEGRRLLVLHGDQCDPRFLRWHFMTRLGSRLDAVLRQVDDWQRKRGELSPEDRSPAQRIIDRANQLMAMGDRFEQRLIRLARASGTTGVICGHSHKPALRQHEGILYANCGDWIDSLTALAEDQRGQLRLIEHVPAPQPSASRALPAQAAAEKGALAGGVA</sequence>
<dbReference type="GO" id="GO:0016020">
    <property type="term" value="C:membrane"/>
    <property type="evidence" value="ECO:0007669"/>
    <property type="project" value="GOC"/>
</dbReference>
<keyword evidence="3" id="KW-0479">Metal-binding</keyword>
<dbReference type="PANTHER" id="PTHR34990">
    <property type="entry name" value="UDP-2,3-DIACYLGLUCOSAMINE HYDROLASE-RELATED"/>
    <property type="match status" value="1"/>
</dbReference>
<evidence type="ECO:0000256" key="1">
    <source>
        <dbReference type="ARBA" id="ARBA00022475"/>
    </source>
</evidence>
<evidence type="ECO:0000256" key="2">
    <source>
        <dbReference type="ARBA" id="ARBA00022519"/>
    </source>
</evidence>
<dbReference type="PANTHER" id="PTHR34990:SF2">
    <property type="entry name" value="BLL8164 PROTEIN"/>
    <property type="match status" value="1"/>
</dbReference>
<feature type="domain" description="Calcineurin-like phosphoesterase" evidence="6">
    <location>
        <begin position="15"/>
        <end position="212"/>
    </location>
</feature>
<evidence type="ECO:0000256" key="5">
    <source>
        <dbReference type="ARBA" id="ARBA00023211"/>
    </source>
</evidence>
<evidence type="ECO:0000313" key="8">
    <source>
        <dbReference type="Proteomes" id="UP000186559"/>
    </source>
</evidence>
<accession>A0A1U7D243</accession>
<dbReference type="OrthoDB" id="9802481at2"/>
<dbReference type="RefSeq" id="WP_076622661.1">
    <property type="nucleotide sequence ID" value="NZ_BMEW01000003.1"/>
</dbReference>
<dbReference type="GO" id="GO:0009245">
    <property type="term" value="P:lipid A biosynthetic process"/>
    <property type="evidence" value="ECO:0007669"/>
    <property type="project" value="TreeGrafter"/>
</dbReference>
<dbReference type="CDD" id="cd07398">
    <property type="entry name" value="MPP_YbbF-LpxH"/>
    <property type="match status" value="1"/>
</dbReference>
<evidence type="ECO:0000313" key="7">
    <source>
        <dbReference type="EMBL" id="APX22234.1"/>
    </source>
</evidence>
<dbReference type="Pfam" id="PF00149">
    <property type="entry name" value="Metallophos"/>
    <property type="match status" value="1"/>
</dbReference>
<evidence type="ECO:0000256" key="4">
    <source>
        <dbReference type="ARBA" id="ARBA00023136"/>
    </source>
</evidence>
<organism evidence="7 8">
    <name type="scientific">Salipiger profundus</name>
    <dbReference type="NCBI Taxonomy" id="1229727"/>
    <lineage>
        <taxon>Bacteria</taxon>
        <taxon>Pseudomonadati</taxon>
        <taxon>Pseudomonadota</taxon>
        <taxon>Alphaproteobacteria</taxon>
        <taxon>Rhodobacterales</taxon>
        <taxon>Roseobacteraceae</taxon>
        <taxon>Salipiger</taxon>
    </lineage>
</organism>
<keyword evidence="5" id="KW-0464">Manganese</keyword>
<dbReference type="InterPro" id="IPR004843">
    <property type="entry name" value="Calcineurin-like_PHP"/>
</dbReference>
<dbReference type="Proteomes" id="UP000186559">
    <property type="component" value="Chromosome"/>
</dbReference>
<dbReference type="EMBL" id="CP014796">
    <property type="protein sequence ID" value="APX22234.1"/>
    <property type="molecule type" value="Genomic_DNA"/>
</dbReference>
<keyword evidence="8" id="KW-1185">Reference proteome</keyword>
<dbReference type="Gene3D" id="3.60.21.10">
    <property type="match status" value="1"/>
</dbReference>
<dbReference type="STRING" id="1229727.Ga0080559_TMP1438"/>
<name>A0A1U7D243_9RHOB</name>
<dbReference type="AlphaFoldDB" id="A0A1U7D243"/>
<dbReference type="GO" id="GO:0008758">
    <property type="term" value="F:UDP-2,3-diacylglucosamine hydrolase activity"/>
    <property type="evidence" value="ECO:0007669"/>
    <property type="project" value="TreeGrafter"/>
</dbReference>
<keyword evidence="2" id="KW-0997">Cell inner membrane</keyword>
<dbReference type="InterPro" id="IPR043461">
    <property type="entry name" value="LpxH-like"/>
</dbReference>
<dbReference type="SUPFAM" id="SSF56300">
    <property type="entry name" value="Metallo-dependent phosphatases"/>
    <property type="match status" value="1"/>
</dbReference>
<reference evidence="7 8" key="1">
    <citation type="submission" date="2016-03" db="EMBL/GenBank/DDBJ databases">
        <title>Deep-sea bacteria in the southern Pacific.</title>
        <authorList>
            <person name="Tang K."/>
        </authorList>
    </citation>
    <scope>NUCLEOTIDE SEQUENCE [LARGE SCALE GENOMIC DNA]</scope>
    <source>
        <strain evidence="7 8">JLT2016</strain>
    </source>
</reference>
<gene>
    <name evidence="7" type="ORF">Ga0080559_TMP1438</name>
</gene>
<evidence type="ECO:0000259" key="6">
    <source>
        <dbReference type="Pfam" id="PF00149"/>
    </source>
</evidence>
<protein>
    <recommendedName>
        <fullName evidence="6">Calcineurin-like phosphoesterase domain-containing protein</fullName>
    </recommendedName>
</protein>
<proteinExistence type="predicted"/>
<dbReference type="KEGG" id="tpro:Ga0080559_TMP1438"/>
<evidence type="ECO:0000256" key="3">
    <source>
        <dbReference type="ARBA" id="ARBA00022723"/>
    </source>
</evidence>
<keyword evidence="4" id="KW-0472">Membrane</keyword>